<sequence length="99" mass="10422">MFIFDRPHHGEHPLREIRYQTDARLTGEGTDAMTARNAVILLACALTLVIAALVGGGAGYLARRDHATYPTALTRAATAFSTTLTLAAAIATALASLVN</sequence>
<keyword evidence="1" id="KW-0812">Transmembrane</keyword>
<organism evidence="2">
    <name type="scientific">Streptomyces iranensis</name>
    <dbReference type="NCBI Taxonomy" id="576784"/>
    <lineage>
        <taxon>Bacteria</taxon>
        <taxon>Bacillati</taxon>
        <taxon>Actinomycetota</taxon>
        <taxon>Actinomycetes</taxon>
        <taxon>Kitasatosporales</taxon>
        <taxon>Streptomycetaceae</taxon>
        <taxon>Streptomyces</taxon>
        <taxon>Streptomyces violaceusniger group</taxon>
    </lineage>
</organism>
<dbReference type="PATRIC" id="fig|576784.4.peg.9877"/>
<evidence type="ECO:0000313" key="2">
    <source>
        <dbReference type="EMBL" id="CDR17634.1"/>
    </source>
</evidence>
<dbReference type="AlphaFoldDB" id="A0A061A5K1"/>
<keyword evidence="1" id="KW-1133">Transmembrane helix</keyword>
<reference evidence="2" key="1">
    <citation type="submission" date="2014-05" db="EMBL/GenBank/DDBJ databases">
        <authorList>
            <person name="Horn Fabian"/>
        </authorList>
    </citation>
    <scope>NUCLEOTIDE SEQUENCE</scope>
</reference>
<dbReference type="HOGENOM" id="CLU_2318925_0_0_11"/>
<feature type="transmembrane region" description="Helical" evidence="1">
    <location>
        <begin position="73"/>
        <end position="98"/>
    </location>
</feature>
<keyword evidence="1" id="KW-0472">Membrane</keyword>
<evidence type="ECO:0000256" key="1">
    <source>
        <dbReference type="SAM" id="Phobius"/>
    </source>
</evidence>
<proteinExistence type="predicted"/>
<accession>A0A061A5K1</accession>
<feature type="transmembrane region" description="Helical" evidence="1">
    <location>
        <begin position="38"/>
        <end position="61"/>
    </location>
</feature>
<dbReference type="EMBL" id="LK022848">
    <property type="protein sequence ID" value="CDR17634.1"/>
    <property type="molecule type" value="Genomic_DNA"/>
</dbReference>
<name>A0A061A5K1_9ACTN</name>
<protein>
    <submittedName>
        <fullName evidence="2">Uncharacterized protein</fullName>
    </submittedName>
</protein>
<gene>
    <name evidence="2" type="ORF">SIRAN9615</name>
</gene>